<dbReference type="Gene3D" id="1.20.910.10">
    <property type="entry name" value="Heme oxygenase-like"/>
    <property type="match status" value="1"/>
</dbReference>
<keyword evidence="2" id="KW-1185">Reference proteome</keyword>
<evidence type="ECO:0000313" key="1">
    <source>
        <dbReference type="EMBL" id="KAF9785120.1"/>
    </source>
</evidence>
<comment type="caution">
    <text evidence="1">The sequence shown here is derived from an EMBL/GenBank/DDBJ whole genome shotgun (WGS) entry which is preliminary data.</text>
</comment>
<organism evidence="1 2">
    <name type="scientific">Thelephora terrestris</name>
    <dbReference type="NCBI Taxonomy" id="56493"/>
    <lineage>
        <taxon>Eukaryota</taxon>
        <taxon>Fungi</taxon>
        <taxon>Dikarya</taxon>
        <taxon>Basidiomycota</taxon>
        <taxon>Agaricomycotina</taxon>
        <taxon>Agaricomycetes</taxon>
        <taxon>Thelephorales</taxon>
        <taxon>Thelephoraceae</taxon>
        <taxon>Thelephora</taxon>
    </lineage>
</organism>
<dbReference type="EMBL" id="WIUZ02000007">
    <property type="protein sequence ID" value="KAF9785120.1"/>
    <property type="molecule type" value="Genomic_DNA"/>
</dbReference>
<proteinExistence type="predicted"/>
<protein>
    <submittedName>
        <fullName evidence="1">Uncharacterized protein</fullName>
    </submittedName>
</protein>
<name>A0A9P6HDV0_9AGAM</name>
<evidence type="ECO:0000313" key="2">
    <source>
        <dbReference type="Proteomes" id="UP000736335"/>
    </source>
</evidence>
<reference evidence="1" key="2">
    <citation type="submission" date="2020-11" db="EMBL/GenBank/DDBJ databases">
        <authorList>
            <consortium name="DOE Joint Genome Institute"/>
            <person name="Kuo A."/>
            <person name="Miyauchi S."/>
            <person name="Kiss E."/>
            <person name="Drula E."/>
            <person name="Kohler A."/>
            <person name="Sanchez-Garcia M."/>
            <person name="Andreopoulos B."/>
            <person name="Barry K.W."/>
            <person name="Bonito G."/>
            <person name="Buee M."/>
            <person name="Carver A."/>
            <person name="Chen C."/>
            <person name="Cichocki N."/>
            <person name="Clum A."/>
            <person name="Culley D."/>
            <person name="Crous P.W."/>
            <person name="Fauchery L."/>
            <person name="Girlanda M."/>
            <person name="Hayes R."/>
            <person name="Keri Z."/>
            <person name="Labutti K."/>
            <person name="Lipzen A."/>
            <person name="Lombard V."/>
            <person name="Magnuson J."/>
            <person name="Maillard F."/>
            <person name="Morin E."/>
            <person name="Murat C."/>
            <person name="Nolan M."/>
            <person name="Ohm R."/>
            <person name="Pangilinan J."/>
            <person name="Pereira M."/>
            <person name="Perotto S."/>
            <person name="Peter M."/>
            <person name="Riley R."/>
            <person name="Sitrit Y."/>
            <person name="Stielow B."/>
            <person name="Szollosi G."/>
            <person name="Zifcakova L."/>
            <person name="Stursova M."/>
            <person name="Spatafora J.W."/>
            <person name="Tedersoo L."/>
            <person name="Vaario L.-M."/>
            <person name="Yamada A."/>
            <person name="Yan M."/>
            <person name="Wang P."/>
            <person name="Xu J."/>
            <person name="Bruns T."/>
            <person name="Baldrian P."/>
            <person name="Vilgalys R."/>
            <person name="Henrissat B."/>
            <person name="Grigoriev I.V."/>
            <person name="Hibbett D."/>
            <person name="Nagy L.G."/>
            <person name="Martin F.M."/>
        </authorList>
    </citation>
    <scope>NUCLEOTIDE SEQUENCE</scope>
    <source>
        <strain evidence="1">UH-Tt-Lm1</strain>
    </source>
</reference>
<dbReference type="InterPro" id="IPR016084">
    <property type="entry name" value="Haem_Oase-like_multi-hlx"/>
</dbReference>
<dbReference type="AlphaFoldDB" id="A0A9P6HDV0"/>
<gene>
    <name evidence="1" type="ORF">BJ322DRAFT_1061457</name>
</gene>
<accession>A0A9P6HDV0</accession>
<dbReference type="OrthoDB" id="2792107at2759"/>
<dbReference type="Proteomes" id="UP000736335">
    <property type="component" value="Unassembled WGS sequence"/>
</dbReference>
<sequence>MQQDFLYCVKLMTYEADRSGKALSLAKFTETTNRVKDNADYSNGILKTCTDPLPDGLAIDGLTVLQTRATLALLWYNQFQILCAQNTNWAISMVAMVPCIQVRCCFFSFTNSRNFDR</sequence>
<reference evidence="1" key="1">
    <citation type="journal article" date="2020" name="Nat. Commun.">
        <title>Large-scale genome sequencing of mycorrhizal fungi provides insights into the early evolution of symbiotic traits.</title>
        <authorList>
            <person name="Miyauchi S."/>
            <person name="Kiss E."/>
            <person name="Kuo A."/>
            <person name="Drula E."/>
            <person name="Kohler A."/>
            <person name="Sanchez-Garcia M."/>
            <person name="Morin E."/>
            <person name="Andreopoulos B."/>
            <person name="Barry K.W."/>
            <person name="Bonito G."/>
            <person name="Buee M."/>
            <person name="Carver A."/>
            <person name="Chen C."/>
            <person name="Cichocki N."/>
            <person name="Clum A."/>
            <person name="Culley D."/>
            <person name="Crous P.W."/>
            <person name="Fauchery L."/>
            <person name="Girlanda M."/>
            <person name="Hayes R.D."/>
            <person name="Keri Z."/>
            <person name="LaButti K."/>
            <person name="Lipzen A."/>
            <person name="Lombard V."/>
            <person name="Magnuson J."/>
            <person name="Maillard F."/>
            <person name="Murat C."/>
            <person name="Nolan M."/>
            <person name="Ohm R.A."/>
            <person name="Pangilinan J."/>
            <person name="Pereira M.F."/>
            <person name="Perotto S."/>
            <person name="Peter M."/>
            <person name="Pfister S."/>
            <person name="Riley R."/>
            <person name="Sitrit Y."/>
            <person name="Stielow J.B."/>
            <person name="Szollosi G."/>
            <person name="Zifcakova L."/>
            <person name="Stursova M."/>
            <person name="Spatafora J.W."/>
            <person name="Tedersoo L."/>
            <person name="Vaario L.M."/>
            <person name="Yamada A."/>
            <person name="Yan M."/>
            <person name="Wang P."/>
            <person name="Xu J."/>
            <person name="Bruns T."/>
            <person name="Baldrian P."/>
            <person name="Vilgalys R."/>
            <person name="Dunand C."/>
            <person name="Henrissat B."/>
            <person name="Grigoriev I.V."/>
            <person name="Hibbett D."/>
            <person name="Nagy L.G."/>
            <person name="Martin F.M."/>
        </authorList>
    </citation>
    <scope>NUCLEOTIDE SEQUENCE</scope>
    <source>
        <strain evidence="1">UH-Tt-Lm1</strain>
    </source>
</reference>